<proteinExistence type="predicted"/>
<dbReference type="OrthoDB" id="4324715at2"/>
<dbReference type="EMBL" id="RKLP01000015">
    <property type="protein sequence ID" value="RVW07054.1"/>
    <property type="molecule type" value="Genomic_DNA"/>
</dbReference>
<dbReference type="SUPFAM" id="SSF51735">
    <property type="entry name" value="NAD(P)-binding Rossmann-fold domains"/>
    <property type="match status" value="1"/>
</dbReference>
<dbReference type="InterPro" id="IPR006140">
    <property type="entry name" value="D-isomer_DH_NAD-bd"/>
</dbReference>
<name>A0A438B7W9_9NOCA</name>
<dbReference type="AlphaFoldDB" id="A0A438B7W9"/>
<dbReference type="Pfam" id="PF02826">
    <property type="entry name" value="2-Hacid_dh_C"/>
    <property type="match status" value="1"/>
</dbReference>
<comment type="caution">
    <text evidence="4">The sequence shown here is derived from an EMBL/GenBank/DDBJ whole genome shotgun (WGS) entry which is preliminary data.</text>
</comment>
<evidence type="ECO:0000256" key="1">
    <source>
        <dbReference type="ARBA" id="ARBA00023002"/>
    </source>
</evidence>
<keyword evidence="2" id="KW-0520">NAD</keyword>
<evidence type="ECO:0000256" key="2">
    <source>
        <dbReference type="ARBA" id="ARBA00023027"/>
    </source>
</evidence>
<dbReference type="GO" id="GO:0030267">
    <property type="term" value="F:glyoxylate reductase (NADPH) activity"/>
    <property type="evidence" value="ECO:0007669"/>
    <property type="project" value="TreeGrafter"/>
</dbReference>
<dbReference type="Proteomes" id="UP000286208">
    <property type="component" value="Unassembled WGS sequence"/>
</dbReference>
<dbReference type="PROSITE" id="PS00671">
    <property type="entry name" value="D_2_HYDROXYACID_DH_3"/>
    <property type="match status" value="1"/>
</dbReference>
<sequence length="301" mass="31885">MSATVVLVPDERGVPALAGIPNVRAVVYDPDVPRLPDDAGAAEVLVVQRLDPAGSGPLLAQLPGLRMVQLFSSGVERWENAVPDGVRVSNADHAHGRTVAEWVVAQLLCHFRDLAAYRVKQSEKRWDTHRTGTLARKRVLVFGAGDIGENVRRMLEPFGCVVTLVGRTTRDGVVDVGAAMDRLGEQDVVVLAVPLSDSTAHLVDAGFLAAMRDDAVLVNAGRGGLVDTRALLDAARTGRIHAILDVTDPEPLPADHPLWTAPGVVVTPHAAGITDDVLDRCWAAVARKVAAYVGAGAEVSL</sequence>
<dbReference type="InterPro" id="IPR050223">
    <property type="entry name" value="D-isomer_2-hydroxyacid_DH"/>
</dbReference>
<organism evidence="4 5">
    <name type="scientific">Prescottella agglutinans</name>
    <dbReference type="NCBI Taxonomy" id="1644129"/>
    <lineage>
        <taxon>Bacteria</taxon>
        <taxon>Bacillati</taxon>
        <taxon>Actinomycetota</taxon>
        <taxon>Actinomycetes</taxon>
        <taxon>Mycobacteriales</taxon>
        <taxon>Nocardiaceae</taxon>
        <taxon>Prescottella</taxon>
    </lineage>
</organism>
<evidence type="ECO:0000313" key="4">
    <source>
        <dbReference type="EMBL" id="RVW07054.1"/>
    </source>
</evidence>
<gene>
    <name evidence="4" type="ORF">EGT67_24080</name>
</gene>
<dbReference type="GO" id="GO:0051287">
    <property type="term" value="F:NAD binding"/>
    <property type="evidence" value="ECO:0007669"/>
    <property type="project" value="InterPro"/>
</dbReference>
<dbReference type="GO" id="GO:0005829">
    <property type="term" value="C:cytosol"/>
    <property type="evidence" value="ECO:0007669"/>
    <property type="project" value="TreeGrafter"/>
</dbReference>
<protein>
    <submittedName>
        <fullName evidence="4">Dehydrogenase</fullName>
    </submittedName>
</protein>
<dbReference type="Gene3D" id="3.40.50.720">
    <property type="entry name" value="NAD(P)-binding Rossmann-like Domain"/>
    <property type="match status" value="2"/>
</dbReference>
<reference evidence="4 5" key="1">
    <citation type="submission" date="2018-11" db="EMBL/GenBank/DDBJ databases">
        <title>Rhodococcus spongicola sp. nov. and Rhodococcus xishaensis sp. nov. from marine sponges.</title>
        <authorList>
            <person name="Li L."/>
            <person name="Lin H.W."/>
        </authorList>
    </citation>
    <scope>NUCLEOTIDE SEQUENCE [LARGE SCALE GENOMIC DNA]</scope>
    <source>
        <strain evidence="4 5">CCTCC AB2014297</strain>
    </source>
</reference>
<accession>A0A438B7W9</accession>
<feature type="domain" description="D-isomer specific 2-hydroxyacid dehydrogenase NAD-binding" evidence="3">
    <location>
        <begin position="105"/>
        <end position="271"/>
    </location>
</feature>
<dbReference type="GO" id="GO:0016618">
    <property type="term" value="F:hydroxypyruvate reductase [NAD(P)H] activity"/>
    <property type="evidence" value="ECO:0007669"/>
    <property type="project" value="TreeGrafter"/>
</dbReference>
<evidence type="ECO:0000313" key="5">
    <source>
        <dbReference type="Proteomes" id="UP000286208"/>
    </source>
</evidence>
<dbReference type="InterPro" id="IPR036291">
    <property type="entry name" value="NAD(P)-bd_dom_sf"/>
</dbReference>
<dbReference type="SUPFAM" id="SSF52283">
    <property type="entry name" value="Formate/glycerate dehydrogenase catalytic domain-like"/>
    <property type="match status" value="1"/>
</dbReference>
<keyword evidence="5" id="KW-1185">Reference proteome</keyword>
<keyword evidence="1" id="KW-0560">Oxidoreductase</keyword>
<dbReference type="PANTHER" id="PTHR10996">
    <property type="entry name" value="2-HYDROXYACID DEHYDROGENASE-RELATED"/>
    <property type="match status" value="1"/>
</dbReference>
<dbReference type="RefSeq" id="WP_127918632.1">
    <property type="nucleotide sequence ID" value="NZ_RKLP01000015.1"/>
</dbReference>
<dbReference type="PANTHER" id="PTHR10996:SF178">
    <property type="entry name" value="2-HYDROXYACID DEHYDROGENASE YGL185C-RELATED"/>
    <property type="match status" value="1"/>
</dbReference>
<evidence type="ECO:0000259" key="3">
    <source>
        <dbReference type="Pfam" id="PF02826"/>
    </source>
</evidence>
<dbReference type="InterPro" id="IPR029753">
    <property type="entry name" value="D-isomer_DH_CS"/>
</dbReference>